<evidence type="ECO:0000313" key="9">
    <source>
        <dbReference type="Proteomes" id="UP000240760"/>
    </source>
</evidence>
<evidence type="ECO:0000256" key="3">
    <source>
        <dbReference type="ARBA" id="ARBA00022692"/>
    </source>
</evidence>
<feature type="transmembrane region" description="Helical" evidence="7">
    <location>
        <begin position="163"/>
        <end position="195"/>
    </location>
</feature>
<feature type="transmembrane region" description="Helical" evidence="7">
    <location>
        <begin position="380"/>
        <end position="398"/>
    </location>
</feature>
<feature type="transmembrane region" description="Helical" evidence="7">
    <location>
        <begin position="20"/>
        <end position="44"/>
    </location>
</feature>
<dbReference type="OrthoDB" id="6132759at2759"/>
<dbReference type="STRING" id="983965.A0A2T4C210"/>
<dbReference type="CDD" id="cd11476">
    <property type="entry name" value="SLC5sbd_DUR3"/>
    <property type="match status" value="1"/>
</dbReference>
<comment type="subcellular location">
    <subcellularLocation>
        <location evidence="1">Membrane</location>
        <topology evidence="1">Multi-pass membrane protein</topology>
    </subcellularLocation>
</comment>
<sequence length="658" mass="71260">MSLFLRSGDGSVVPSPLPQSAGYVVVVAVGLLFAIGMIGITRLLKKTLNEDNNNVETFMVANRSVGTGLVASAVVSSWLWSTALLSCVLVTYLYGISGGFWYGAGCTPMIVFFAYLGVVCKKRIPEAHTVLEIVRIRYAGTTAHLVFTFLAVINNLFNTINMILGAAAVITFLTGIHIMASTFLLPVGVVLYTLVGGIKATFLTDYIHTFVIAILCCYLTTKTLTHHDVGSIDGLYDLVIKAQPSYEVEGNFKGSLLTMNSQQGIFFAIILLVSNFGAVIMDTSYFIKAFAASPKAVVPGYVVGGFAYFSIPWSLGTIMGLAALGLESSPIFPTYPRPMTSVEVTNGLVLPYVAVAVAGKGGAVAVLLMTFMAITSTLSAQVIAVSSIFTFDFYRTYINKGAGNKDVIRWSHLGVVLFAAVSAGLTAAFSYGGINMGWTLYMIGVVTCPGIFPLILTILWNKQSGFAAVVSAVAGLATGLGTWLGTAQALFGEVTVDSTGQTLPCMYGTVASALSPLLYTVILSLIWPDNYDWSRFTDEKLLLDSNTPGDESDSAREAPTRQAIKGGVMSDSSEVVYDQTDLRWQRYALFWSLFSFFGIWVLWPLPMYGAKYIFSKVFFRAWIVVSLIWLWTSLLILGLYPLYDGRKQISKVLRSLRS</sequence>
<dbReference type="Proteomes" id="UP000240760">
    <property type="component" value="Unassembled WGS sequence"/>
</dbReference>
<keyword evidence="4 7" id="KW-1133">Transmembrane helix</keyword>
<feature type="transmembrane region" description="Helical" evidence="7">
    <location>
        <begin position="506"/>
        <end position="527"/>
    </location>
</feature>
<dbReference type="PANTHER" id="PTHR46154:SF1">
    <property type="entry name" value="ACTIVE TRANSPORTER, PUTATIVE (AFU_ORTHOLOGUE AFUA_1G17570)-RELATED"/>
    <property type="match status" value="1"/>
</dbReference>
<feature type="transmembrane region" description="Helical" evidence="7">
    <location>
        <begin position="138"/>
        <end position="157"/>
    </location>
</feature>
<protein>
    <submittedName>
        <fullName evidence="8">Na+/solute symporter</fullName>
    </submittedName>
</protein>
<evidence type="ECO:0000256" key="5">
    <source>
        <dbReference type="ARBA" id="ARBA00023136"/>
    </source>
</evidence>
<feature type="transmembrane region" description="Helical" evidence="7">
    <location>
        <begin position="65"/>
        <end position="94"/>
    </location>
</feature>
<dbReference type="Pfam" id="PF00474">
    <property type="entry name" value="SSF"/>
    <property type="match status" value="1"/>
</dbReference>
<organism evidence="8 9">
    <name type="scientific">Trichoderma longibrachiatum ATCC 18648</name>
    <dbReference type="NCBI Taxonomy" id="983965"/>
    <lineage>
        <taxon>Eukaryota</taxon>
        <taxon>Fungi</taxon>
        <taxon>Dikarya</taxon>
        <taxon>Ascomycota</taxon>
        <taxon>Pezizomycotina</taxon>
        <taxon>Sordariomycetes</taxon>
        <taxon>Hypocreomycetidae</taxon>
        <taxon>Hypocreales</taxon>
        <taxon>Hypocreaceae</taxon>
        <taxon>Trichoderma</taxon>
    </lineage>
</organism>
<dbReference type="InterPro" id="IPR031155">
    <property type="entry name" value="DUR"/>
</dbReference>
<gene>
    <name evidence="8" type="ORF">M440DRAFT_1334626</name>
</gene>
<dbReference type="PROSITE" id="PS50283">
    <property type="entry name" value="NA_SOLUT_SYMP_3"/>
    <property type="match status" value="1"/>
</dbReference>
<keyword evidence="5 7" id="KW-0472">Membrane</keyword>
<feature type="transmembrane region" description="Helical" evidence="7">
    <location>
        <begin position="438"/>
        <end position="459"/>
    </location>
</feature>
<dbReference type="InterPro" id="IPR038377">
    <property type="entry name" value="Na/Glc_symporter_sf"/>
</dbReference>
<dbReference type="GO" id="GO:0015204">
    <property type="term" value="F:urea transmembrane transporter activity"/>
    <property type="evidence" value="ECO:0007669"/>
    <property type="project" value="InterPro"/>
</dbReference>
<feature type="transmembrane region" description="Helical" evidence="7">
    <location>
        <begin position="307"/>
        <end position="326"/>
    </location>
</feature>
<feature type="transmembrane region" description="Helical" evidence="7">
    <location>
        <begin position="347"/>
        <end position="374"/>
    </location>
</feature>
<dbReference type="EMBL" id="KZ679133">
    <property type="protein sequence ID" value="PTB75593.1"/>
    <property type="molecule type" value="Genomic_DNA"/>
</dbReference>
<feature type="transmembrane region" description="Helical" evidence="7">
    <location>
        <begin position="265"/>
        <end position="287"/>
    </location>
</feature>
<dbReference type="Gene3D" id="1.20.1730.10">
    <property type="entry name" value="Sodium/glucose cotransporter"/>
    <property type="match status" value="1"/>
</dbReference>
<dbReference type="NCBIfam" id="TIGR00813">
    <property type="entry name" value="sss"/>
    <property type="match status" value="1"/>
</dbReference>
<proteinExistence type="inferred from homology"/>
<feature type="transmembrane region" description="Helical" evidence="7">
    <location>
        <begin position="587"/>
        <end position="605"/>
    </location>
</feature>
<dbReference type="GO" id="GO:0005886">
    <property type="term" value="C:plasma membrane"/>
    <property type="evidence" value="ECO:0007669"/>
    <property type="project" value="TreeGrafter"/>
</dbReference>
<evidence type="ECO:0000256" key="2">
    <source>
        <dbReference type="ARBA" id="ARBA00006434"/>
    </source>
</evidence>
<keyword evidence="3 7" id="KW-0812">Transmembrane</keyword>
<feature type="transmembrane region" description="Helical" evidence="7">
    <location>
        <begin position="410"/>
        <end position="432"/>
    </location>
</feature>
<evidence type="ECO:0000256" key="4">
    <source>
        <dbReference type="ARBA" id="ARBA00022989"/>
    </source>
</evidence>
<accession>A0A2T4C210</accession>
<keyword evidence="9" id="KW-1185">Reference proteome</keyword>
<evidence type="ECO:0000313" key="8">
    <source>
        <dbReference type="EMBL" id="PTB75593.1"/>
    </source>
</evidence>
<name>A0A2T4C210_TRILO</name>
<comment type="similarity">
    <text evidence="2 6">Belongs to the sodium:solute symporter (SSF) (TC 2.A.21) family.</text>
</comment>
<reference evidence="8 9" key="1">
    <citation type="submission" date="2016-07" db="EMBL/GenBank/DDBJ databases">
        <title>Multiple horizontal gene transfer events from other fungi enriched the ability of initially mycotrophic Trichoderma (Ascomycota) to feed on dead plant biomass.</title>
        <authorList>
            <consortium name="DOE Joint Genome Institute"/>
            <person name="Aerts A."/>
            <person name="Atanasova L."/>
            <person name="Chenthamara K."/>
            <person name="Zhang J."/>
            <person name="Grujic M."/>
            <person name="Henrissat B."/>
            <person name="Kuo A."/>
            <person name="Salamov A."/>
            <person name="Lipzen A."/>
            <person name="Labutti K."/>
            <person name="Barry K."/>
            <person name="Miao Y."/>
            <person name="Rahimi M.J."/>
            <person name="Shen Q."/>
            <person name="Grigoriev I.V."/>
            <person name="Kubicek C.P."/>
            <person name="Druzhinina I.S."/>
        </authorList>
    </citation>
    <scope>NUCLEOTIDE SEQUENCE [LARGE SCALE GENOMIC DNA]</scope>
    <source>
        <strain evidence="8 9">ATCC 18648</strain>
    </source>
</reference>
<dbReference type="InterPro" id="IPR001734">
    <property type="entry name" value="Na/solute_symporter"/>
</dbReference>
<dbReference type="PANTHER" id="PTHR46154">
    <property type="match status" value="1"/>
</dbReference>
<feature type="transmembrane region" description="Helical" evidence="7">
    <location>
        <begin position="100"/>
        <end position="118"/>
    </location>
</feature>
<evidence type="ECO:0000256" key="7">
    <source>
        <dbReference type="SAM" id="Phobius"/>
    </source>
</evidence>
<feature type="transmembrane region" description="Helical" evidence="7">
    <location>
        <begin position="617"/>
        <end position="643"/>
    </location>
</feature>
<dbReference type="AlphaFoldDB" id="A0A2T4C210"/>
<feature type="transmembrane region" description="Helical" evidence="7">
    <location>
        <begin position="466"/>
        <end position="486"/>
    </location>
</feature>
<evidence type="ECO:0000256" key="6">
    <source>
        <dbReference type="RuleBase" id="RU362091"/>
    </source>
</evidence>
<evidence type="ECO:0000256" key="1">
    <source>
        <dbReference type="ARBA" id="ARBA00004141"/>
    </source>
</evidence>